<keyword evidence="2" id="KW-1185">Reference proteome</keyword>
<sequence length="116" mass="13380">MDITTSELSSVKDHIVQEVTSQLSIQSALNDRITLTQTLLRMSDELGSKVEVEGFFEVRKDYGNGVIGKRGTVQSVLRIRKEILEFKKWDLLEGKQQTKFTRIWTRRCARCSTSER</sequence>
<reference evidence="1 2" key="1">
    <citation type="submission" date="2017-12" db="EMBL/GenBank/DDBJ databases">
        <title>Gene loss provides genomic basis for host adaptation in cereal stripe rust fungi.</title>
        <authorList>
            <person name="Xia C."/>
        </authorList>
    </citation>
    <scope>NUCLEOTIDE SEQUENCE [LARGE SCALE GENOMIC DNA]</scope>
    <source>
        <strain evidence="1 2">93TX-2</strain>
    </source>
</reference>
<dbReference type="AlphaFoldDB" id="A0A2S4ULE1"/>
<protein>
    <submittedName>
        <fullName evidence="1">Uncharacterized protein</fullName>
    </submittedName>
</protein>
<accession>A0A2S4ULE1</accession>
<organism evidence="1 2">
    <name type="scientific">Puccinia striiformis</name>
    <dbReference type="NCBI Taxonomy" id="27350"/>
    <lineage>
        <taxon>Eukaryota</taxon>
        <taxon>Fungi</taxon>
        <taxon>Dikarya</taxon>
        <taxon>Basidiomycota</taxon>
        <taxon>Pucciniomycotina</taxon>
        <taxon>Pucciniomycetes</taxon>
        <taxon>Pucciniales</taxon>
        <taxon>Pucciniaceae</taxon>
        <taxon>Puccinia</taxon>
    </lineage>
</organism>
<evidence type="ECO:0000313" key="2">
    <source>
        <dbReference type="Proteomes" id="UP000238274"/>
    </source>
</evidence>
<comment type="caution">
    <text evidence="1">The sequence shown here is derived from an EMBL/GenBank/DDBJ whole genome shotgun (WGS) entry which is preliminary data.</text>
</comment>
<proteinExistence type="predicted"/>
<gene>
    <name evidence="1" type="ORF">PSHT_14226</name>
</gene>
<dbReference type="VEuPathDB" id="FungiDB:PSHT_14226"/>
<reference evidence="2" key="3">
    <citation type="journal article" date="2018" name="Mol. Plant Microbe Interact.">
        <title>Genome sequence resources for the wheat stripe rust pathogen (Puccinia striiformis f. sp. tritici) and the barley stripe rust pathogen (Puccinia striiformis f. sp. hordei).</title>
        <authorList>
            <person name="Xia C."/>
            <person name="Wang M."/>
            <person name="Yin C."/>
            <person name="Cornejo O.E."/>
            <person name="Hulbert S.H."/>
            <person name="Chen X."/>
        </authorList>
    </citation>
    <scope>NUCLEOTIDE SEQUENCE [LARGE SCALE GENOMIC DNA]</scope>
    <source>
        <strain evidence="2">93TX-2</strain>
    </source>
</reference>
<dbReference type="Proteomes" id="UP000238274">
    <property type="component" value="Unassembled WGS sequence"/>
</dbReference>
<dbReference type="EMBL" id="PKSM01000310">
    <property type="protein sequence ID" value="POV98090.1"/>
    <property type="molecule type" value="Genomic_DNA"/>
</dbReference>
<reference evidence="2" key="2">
    <citation type="journal article" date="2018" name="BMC Genomics">
        <title>Genomic insights into host adaptation between the wheat stripe rust pathogen (Puccinia striiformis f. sp. tritici) and the barley stripe rust pathogen (Puccinia striiformis f. sp. hordei).</title>
        <authorList>
            <person name="Xia C."/>
            <person name="Wang M."/>
            <person name="Yin C."/>
            <person name="Cornejo O.E."/>
            <person name="Hulbert S.H."/>
            <person name="Chen X."/>
        </authorList>
    </citation>
    <scope>NUCLEOTIDE SEQUENCE [LARGE SCALE GENOMIC DNA]</scope>
    <source>
        <strain evidence="2">93TX-2</strain>
    </source>
</reference>
<evidence type="ECO:0000313" key="1">
    <source>
        <dbReference type="EMBL" id="POV98090.1"/>
    </source>
</evidence>
<name>A0A2S4ULE1_9BASI</name>